<evidence type="ECO:0000313" key="1">
    <source>
        <dbReference type="EMBL" id="OGC39699.1"/>
    </source>
</evidence>
<gene>
    <name evidence="1" type="ORF">A2438_06935</name>
</gene>
<protein>
    <submittedName>
        <fullName evidence="1">Uncharacterized protein</fullName>
    </submittedName>
</protein>
<evidence type="ECO:0000313" key="2">
    <source>
        <dbReference type="Proteomes" id="UP000179242"/>
    </source>
</evidence>
<name>A0A1F4U495_UNCSA</name>
<dbReference type="Proteomes" id="UP000179242">
    <property type="component" value="Unassembled WGS sequence"/>
</dbReference>
<dbReference type="AlphaFoldDB" id="A0A1F4U495"/>
<comment type="caution">
    <text evidence="1">The sequence shown here is derived from an EMBL/GenBank/DDBJ whole genome shotgun (WGS) entry which is preliminary data.</text>
</comment>
<sequence length="243" mass="27145">MFLKTQDPDRKDAIAKNLSSRMLLGKVKVASLYQIEPALVARAVELTEQASFANQKEAVLGVPNQSEQVLDDPLIALKARMGLIAVPERGDPDPLIDSVIQLYQETNRPTHYGHYNKSQAVKTLAALLRGLKQEERILLIPPEEDYLLLQQGVGRVEFIGQLSTISINYNDTVYFSVRKDSSNYVLAMVGREEKILLKDNSIRTIGYAGCLESGHLPSFAFFLCRKGENFWIAANIPLKITVI</sequence>
<organism evidence="1 2">
    <name type="scientific">candidate division WOR-1 bacterium RIFOXYC2_FULL_46_14</name>
    <dbReference type="NCBI Taxonomy" id="1802587"/>
    <lineage>
        <taxon>Bacteria</taxon>
        <taxon>Bacillati</taxon>
        <taxon>Saganbacteria</taxon>
    </lineage>
</organism>
<dbReference type="EMBL" id="MEUJ01000006">
    <property type="protein sequence ID" value="OGC39699.1"/>
    <property type="molecule type" value="Genomic_DNA"/>
</dbReference>
<reference evidence="1 2" key="1">
    <citation type="journal article" date="2016" name="Nat. Commun.">
        <title>Thousands of microbial genomes shed light on interconnected biogeochemical processes in an aquifer system.</title>
        <authorList>
            <person name="Anantharaman K."/>
            <person name="Brown C.T."/>
            <person name="Hug L.A."/>
            <person name="Sharon I."/>
            <person name="Castelle C.J."/>
            <person name="Probst A.J."/>
            <person name="Thomas B.C."/>
            <person name="Singh A."/>
            <person name="Wilkins M.J."/>
            <person name="Karaoz U."/>
            <person name="Brodie E.L."/>
            <person name="Williams K.H."/>
            <person name="Hubbard S.S."/>
            <person name="Banfield J.F."/>
        </authorList>
    </citation>
    <scope>NUCLEOTIDE SEQUENCE [LARGE SCALE GENOMIC DNA]</scope>
</reference>
<proteinExistence type="predicted"/>
<accession>A0A1F4U495</accession>